<organism evidence="3">
    <name type="scientific">Gongylonema pulchrum</name>
    <dbReference type="NCBI Taxonomy" id="637853"/>
    <lineage>
        <taxon>Eukaryota</taxon>
        <taxon>Metazoa</taxon>
        <taxon>Ecdysozoa</taxon>
        <taxon>Nematoda</taxon>
        <taxon>Chromadorea</taxon>
        <taxon>Rhabditida</taxon>
        <taxon>Spirurina</taxon>
        <taxon>Spiruromorpha</taxon>
        <taxon>Spiruroidea</taxon>
        <taxon>Gongylonematidae</taxon>
        <taxon>Gongylonema</taxon>
    </lineage>
</organism>
<proteinExistence type="predicted"/>
<name>A0A183EKX1_9BILA</name>
<reference evidence="3" key="1">
    <citation type="submission" date="2016-06" db="UniProtKB">
        <authorList>
            <consortium name="WormBaseParasite"/>
        </authorList>
    </citation>
    <scope>IDENTIFICATION</scope>
</reference>
<accession>A0A183EKX1</accession>
<evidence type="ECO:0000313" key="2">
    <source>
        <dbReference type="Proteomes" id="UP000271098"/>
    </source>
</evidence>
<evidence type="ECO:0000313" key="1">
    <source>
        <dbReference type="EMBL" id="VDN38600.1"/>
    </source>
</evidence>
<keyword evidence="2" id="KW-1185">Reference proteome</keyword>
<evidence type="ECO:0000313" key="3">
    <source>
        <dbReference type="WBParaSite" id="GPUH_0002163901-mRNA-1"/>
    </source>
</evidence>
<dbReference type="WBParaSite" id="GPUH_0002163901-mRNA-1">
    <property type="protein sequence ID" value="GPUH_0002163901-mRNA-1"/>
    <property type="gene ID" value="GPUH_0002163901"/>
</dbReference>
<protein>
    <submittedName>
        <fullName evidence="1 3">Uncharacterized protein</fullName>
    </submittedName>
</protein>
<sequence>MSTRKSGSSSANSHVRIDSYRGPTFVDVALPSSFRSISPADAPKSPIISSNSSPGAHQLPTRCYSAKRCCTSTGRIYLTISYVRTIDEADNIPCLFGPKLAIVNVYSRVRFLNPSSSSKQ</sequence>
<dbReference type="Proteomes" id="UP000271098">
    <property type="component" value="Unassembled WGS sequence"/>
</dbReference>
<dbReference type="AlphaFoldDB" id="A0A183EKX1"/>
<dbReference type="EMBL" id="UYRT01093025">
    <property type="protein sequence ID" value="VDN38600.1"/>
    <property type="molecule type" value="Genomic_DNA"/>
</dbReference>
<gene>
    <name evidence="1" type="ORF">GPUH_LOCUS21611</name>
</gene>
<reference evidence="1 2" key="2">
    <citation type="submission" date="2018-11" db="EMBL/GenBank/DDBJ databases">
        <authorList>
            <consortium name="Pathogen Informatics"/>
        </authorList>
    </citation>
    <scope>NUCLEOTIDE SEQUENCE [LARGE SCALE GENOMIC DNA]</scope>
</reference>